<evidence type="ECO:0000259" key="8">
    <source>
        <dbReference type="Pfam" id="PF09402"/>
    </source>
</evidence>
<organism evidence="9 10">
    <name type="scientific">Blattamonas nauphoetae</name>
    <dbReference type="NCBI Taxonomy" id="2049346"/>
    <lineage>
        <taxon>Eukaryota</taxon>
        <taxon>Metamonada</taxon>
        <taxon>Preaxostyla</taxon>
        <taxon>Oxymonadida</taxon>
        <taxon>Blattamonas</taxon>
    </lineage>
</organism>
<comment type="caution">
    <text evidence="9">The sequence shown here is derived from an EMBL/GenBank/DDBJ whole genome shotgun (WGS) entry which is preliminary data.</text>
</comment>
<dbReference type="EMBL" id="JARBJD010000062">
    <property type="protein sequence ID" value="KAK2955846.1"/>
    <property type="molecule type" value="Genomic_DNA"/>
</dbReference>
<feature type="transmembrane region" description="Helical" evidence="7">
    <location>
        <begin position="282"/>
        <end position="300"/>
    </location>
</feature>
<feature type="region of interest" description="Disordered" evidence="6">
    <location>
        <begin position="1"/>
        <end position="167"/>
    </location>
</feature>
<feature type="region of interest" description="Disordered" evidence="6">
    <location>
        <begin position="711"/>
        <end position="735"/>
    </location>
</feature>
<keyword evidence="5" id="KW-0539">Nucleus</keyword>
<comment type="subcellular location">
    <subcellularLocation>
        <location evidence="1">Nucleus membrane</location>
    </subcellularLocation>
</comment>
<evidence type="ECO:0000313" key="10">
    <source>
        <dbReference type="Proteomes" id="UP001281761"/>
    </source>
</evidence>
<accession>A0ABQ9XWJ8</accession>
<feature type="compositionally biased region" description="Basic residues" evidence="6">
    <location>
        <begin position="1"/>
        <end position="15"/>
    </location>
</feature>
<evidence type="ECO:0000256" key="7">
    <source>
        <dbReference type="SAM" id="Phobius"/>
    </source>
</evidence>
<evidence type="ECO:0000313" key="9">
    <source>
        <dbReference type="EMBL" id="KAK2955846.1"/>
    </source>
</evidence>
<feature type="compositionally biased region" description="Basic and acidic residues" evidence="6">
    <location>
        <begin position="95"/>
        <end position="108"/>
    </location>
</feature>
<evidence type="ECO:0000256" key="6">
    <source>
        <dbReference type="SAM" id="MobiDB-lite"/>
    </source>
</evidence>
<sequence length="735" mass="83041">MPPSRAKRTSKRVQSKPKSTTEPPVETEVEDQINVGEVLLGDDASSEEDKKTSQPSKRTATPKSARIAQRNNVELSPVQRRVSTRRTRGTSPTPKKSDNLNEPSDKQAKLILSQLPNLPPTSPLTQPNPVVTPGRIQPKTPLSLPPLPPLPPFASPPFTSPPYTRQTSTYYPQTVSPFPILNPNIQHRVSNIQTPLTEQPRKFNTPIQSPRPPTPPLSVTHSSSMTSFNAEQENVVMRRKSSMEREPEETAKVDRMSPLRKETEVDETPKPPRDWTKIMKKTGYWSLVVSGVLLALWLAMNMSQAVIRFASLPSACYDQPELTGLSRVLSAPSTFLVTSVFCPIQNKLKPLEFCIPGGEDDTLPSAYLPPDCVPCPLNANCSIDAATQHSIVTCNPGYTLIKEGVFNFGPINKSKRVTCHPDKSFDQLVEKVVRQAEKGLKEEKVRALCSSIGVDVSAKGEQLNDLGMIGDGTGWVTDNEMETWLMSFFPDKEAIPEVWKNHAIDKLSQLPSVHSEKQKHIFNHTPQLPFRCRLWMSYESHKRAVYKFLFLSTLLVAAGVAVVVYVKLALKERELQRYMIALSRYHLQQQNRSGQSVGVVPSVLRNRVFDDEELTNNVREKAKMKAWKQTLAQLKSDRRVAVGYEKVNGIQEETLGWTDPVYDVAYPTAPWVKRRQEKERKEIHERELRMEEKRLEQMGRYDTVRNAERQTIAHTSSQQEQKPKRSSLINIRRTI</sequence>
<feature type="domain" description="Man1/Src1-like C-terminal" evidence="8">
    <location>
        <begin position="362"/>
        <end position="657"/>
    </location>
</feature>
<keyword evidence="2 7" id="KW-0812">Transmembrane</keyword>
<evidence type="ECO:0000256" key="1">
    <source>
        <dbReference type="ARBA" id="ARBA00004126"/>
    </source>
</evidence>
<feature type="region of interest" description="Disordered" evidence="6">
    <location>
        <begin position="239"/>
        <end position="274"/>
    </location>
</feature>
<name>A0ABQ9XWJ8_9EUKA</name>
<evidence type="ECO:0000256" key="3">
    <source>
        <dbReference type="ARBA" id="ARBA00022989"/>
    </source>
</evidence>
<proteinExistence type="predicted"/>
<feature type="compositionally biased region" description="Polar residues" evidence="6">
    <location>
        <begin position="53"/>
        <end position="62"/>
    </location>
</feature>
<dbReference type="InterPro" id="IPR018996">
    <property type="entry name" value="Man1/Src1-like_C"/>
</dbReference>
<gene>
    <name evidence="9" type="ORF">BLNAU_9197</name>
</gene>
<feature type="compositionally biased region" description="Pro residues" evidence="6">
    <location>
        <begin position="143"/>
        <end position="160"/>
    </location>
</feature>
<feature type="compositionally biased region" description="Basic and acidic residues" evidence="6">
    <location>
        <begin position="241"/>
        <end position="274"/>
    </location>
</feature>
<evidence type="ECO:0000256" key="5">
    <source>
        <dbReference type="ARBA" id="ARBA00023242"/>
    </source>
</evidence>
<keyword evidence="4 7" id="KW-0472">Membrane</keyword>
<protein>
    <submittedName>
        <fullName evidence="9">Man1-Src1p-C-terminal domain containing protein</fullName>
    </submittedName>
</protein>
<dbReference type="Proteomes" id="UP001281761">
    <property type="component" value="Unassembled WGS sequence"/>
</dbReference>
<feature type="transmembrane region" description="Helical" evidence="7">
    <location>
        <begin position="548"/>
        <end position="570"/>
    </location>
</feature>
<evidence type="ECO:0000256" key="2">
    <source>
        <dbReference type="ARBA" id="ARBA00022692"/>
    </source>
</evidence>
<feature type="region of interest" description="Disordered" evidence="6">
    <location>
        <begin position="204"/>
        <end position="225"/>
    </location>
</feature>
<dbReference type="Pfam" id="PF09402">
    <property type="entry name" value="MSC"/>
    <property type="match status" value="1"/>
</dbReference>
<keyword evidence="10" id="KW-1185">Reference proteome</keyword>
<evidence type="ECO:0000256" key="4">
    <source>
        <dbReference type="ARBA" id="ARBA00023136"/>
    </source>
</evidence>
<reference evidence="9 10" key="1">
    <citation type="journal article" date="2022" name="bioRxiv">
        <title>Genomics of Preaxostyla Flagellates Illuminates Evolutionary Transitions and the Path Towards Mitochondrial Loss.</title>
        <authorList>
            <person name="Novak L.V.F."/>
            <person name="Treitli S.C."/>
            <person name="Pyrih J."/>
            <person name="Halakuc P."/>
            <person name="Pipaliya S.V."/>
            <person name="Vacek V."/>
            <person name="Brzon O."/>
            <person name="Soukal P."/>
            <person name="Eme L."/>
            <person name="Dacks J.B."/>
            <person name="Karnkowska A."/>
            <person name="Elias M."/>
            <person name="Hampl V."/>
        </authorList>
    </citation>
    <scope>NUCLEOTIDE SEQUENCE [LARGE SCALE GENOMIC DNA]</scope>
    <source>
        <strain evidence="9">NAU3</strain>
        <tissue evidence="9">Gut</tissue>
    </source>
</reference>
<keyword evidence="3 7" id="KW-1133">Transmembrane helix</keyword>